<dbReference type="Proteomes" id="UP000830055">
    <property type="component" value="Chromosome"/>
</dbReference>
<protein>
    <submittedName>
        <fullName evidence="2">Uncharacterized protein</fullName>
    </submittedName>
</protein>
<evidence type="ECO:0000313" key="3">
    <source>
        <dbReference type="Proteomes" id="UP000830055"/>
    </source>
</evidence>
<sequence>MVCLRNENEVPTGQGDLAGESGPFGTDGVLADLDHDLLAFLQQILNVVPRGGSGIRSDLISDVGQTGGFQVRGAPLEFRWWHGDIVNVEEAGAFQANIDKGGLHAGQYSHHPAEINIAHEAFLGGALEMEFGEIAVFDKRDPYFISPRIY</sequence>
<organism evidence="2 3">
    <name type="scientific">Desulfofustis limnaeus</name>
    <dbReference type="NCBI Taxonomy" id="2740163"/>
    <lineage>
        <taxon>Bacteria</taxon>
        <taxon>Pseudomonadati</taxon>
        <taxon>Thermodesulfobacteriota</taxon>
        <taxon>Desulfobulbia</taxon>
        <taxon>Desulfobulbales</taxon>
        <taxon>Desulfocapsaceae</taxon>
        <taxon>Desulfofustis</taxon>
    </lineage>
</organism>
<proteinExistence type="predicted"/>
<dbReference type="EMBL" id="AP025516">
    <property type="protein sequence ID" value="BDD87136.1"/>
    <property type="molecule type" value="Genomic_DNA"/>
</dbReference>
<gene>
    <name evidence="2" type="ORF">DPPLL_15010</name>
</gene>
<accession>A0ABN6M2N7</accession>
<feature type="region of interest" description="Disordered" evidence="1">
    <location>
        <begin position="1"/>
        <end position="21"/>
    </location>
</feature>
<evidence type="ECO:0000256" key="1">
    <source>
        <dbReference type="SAM" id="MobiDB-lite"/>
    </source>
</evidence>
<reference evidence="2 3" key="1">
    <citation type="submission" date="2022-01" db="EMBL/GenBank/DDBJ databases">
        <title>Desulfofustis limnae sp. nov., a novel mesophilic sulfate-reducing bacterium isolated from marsh soil.</title>
        <authorList>
            <person name="Watanabe M."/>
            <person name="Takahashi A."/>
            <person name="Kojima H."/>
            <person name="Fukui M."/>
        </authorList>
    </citation>
    <scope>NUCLEOTIDE SEQUENCE [LARGE SCALE GENOMIC DNA]</scope>
    <source>
        <strain evidence="2 3">PPLL</strain>
    </source>
</reference>
<keyword evidence="3" id="KW-1185">Reference proteome</keyword>
<name>A0ABN6M2N7_9BACT</name>
<evidence type="ECO:0000313" key="2">
    <source>
        <dbReference type="EMBL" id="BDD87136.1"/>
    </source>
</evidence>